<accession>A0ABR8KQ48</accession>
<protein>
    <submittedName>
        <fullName evidence="2">Uncharacterized protein</fullName>
    </submittedName>
</protein>
<reference evidence="2 3" key="1">
    <citation type="submission" date="2020-09" db="EMBL/GenBank/DDBJ databases">
        <authorList>
            <person name="Yoon J.-W."/>
        </authorList>
    </citation>
    <scope>NUCLEOTIDE SEQUENCE [LARGE SCALE GENOMIC DNA]</scope>
    <source>
        <strain evidence="2 3">KMU-140</strain>
    </source>
</reference>
<name>A0ABR8KQ48_9SPHN</name>
<sequence length="298" mass="32678">MNDQSPSLTSDINFPPGFDSLPRKEREKVHRRNIQAILPRQGTEGAERYKKRYPEAAQVRYQLGNPRAYLPKPAGYTAAIASMVEHWFNSRTACAETNTADVKRLNAKLESSFVPTNHFNTSLSPARKERLAKVFADNGSHYDRTRLNTLSQVREAVKAAHREADPDTKPFGNIGRRKGNKLLLAGQEYTITKHGSHECIRPRINGAKRRLHLDDLLWMAGLLQADDTPGEHSPTLRSNYIARAHSGNDAPPQGSSLTGPGPSADDAEESLIGPGPFDPLSSVSPDDIAALKAAATDA</sequence>
<dbReference type="RefSeq" id="WP_190787045.1">
    <property type="nucleotide sequence ID" value="NZ_JACXLC010000001.1"/>
</dbReference>
<dbReference type="EMBL" id="JACXLC010000001">
    <property type="protein sequence ID" value="MBD2841507.1"/>
    <property type="molecule type" value="Genomic_DNA"/>
</dbReference>
<feature type="region of interest" description="Disordered" evidence="1">
    <location>
        <begin position="1"/>
        <end position="29"/>
    </location>
</feature>
<keyword evidence="3" id="KW-1185">Reference proteome</keyword>
<evidence type="ECO:0000313" key="2">
    <source>
        <dbReference type="EMBL" id="MBD2841507.1"/>
    </source>
</evidence>
<feature type="compositionally biased region" description="Polar residues" evidence="1">
    <location>
        <begin position="1"/>
        <end position="12"/>
    </location>
</feature>
<gene>
    <name evidence="2" type="ORF">IB285_04445</name>
</gene>
<feature type="region of interest" description="Disordered" evidence="1">
    <location>
        <begin position="244"/>
        <end position="284"/>
    </location>
</feature>
<dbReference type="Proteomes" id="UP000635384">
    <property type="component" value="Unassembled WGS sequence"/>
</dbReference>
<organism evidence="2 3">
    <name type="scientific">Erythrobacter rubeus</name>
    <dbReference type="NCBI Taxonomy" id="2760803"/>
    <lineage>
        <taxon>Bacteria</taxon>
        <taxon>Pseudomonadati</taxon>
        <taxon>Pseudomonadota</taxon>
        <taxon>Alphaproteobacteria</taxon>
        <taxon>Sphingomonadales</taxon>
        <taxon>Erythrobacteraceae</taxon>
        <taxon>Erythrobacter/Porphyrobacter group</taxon>
        <taxon>Erythrobacter</taxon>
    </lineage>
</organism>
<evidence type="ECO:0000313" key="3">
    <source>
        <dbReference type="Proteomes" id="UP000635384"/>
    </source>
</evidence>
<evidence type="ECO:0000256" key="1">
    <source>
        <dbReference type="SAM" id="MobiDB-lite"/>
    </source>
</evidence>
<proteinExistence type="predicted"/>
<comment type="caution">
    <text evidence="2">The sequence shown here is derived from an EMBL/GenBank/DDBJ whole genome shotgun (WGS) entry which is preliminary data.</text>
</comment>